<sequence length="158" mass="18058">MVSEEDQEINHRDFTTVLKDGMYELTYKEGKDGKPEASYVVDSKSAWWKTHFINSYRFGLMAEYLEDFGSFIDTVKYHMSKPMADVLEIQIKGMYNVMRHSVDAKSSETLSNKNNKQTALGDKYLNNKQERLIDIKGEVGKSITDSIMGKEAHDGAAR</sequence>
<dbReference type="EMBL" id="BK067792">
    <property type="protein sequence ID" value="DBA52225.1"/>
    <property type="molecule type" value="Genomic_DNA"/>
</dbReference>
<evidence type="ECO:0000313" key="1">
    <source>
        <dbReference type="EMBL" id="DBA52225.1"/>
    </source>
</evidence>
<proteinExistence type="predicted"/>
<accession>A0AAT9JAE9</accession>
<organism evidence="1">
    <name type="scientific">Nitrosopumilaceae spindle-shaped virus</name>
    <dbReference type="NCBI Taxonomy" id="3065433"/>
    <lineage>
        <taxon>Viruses</taxon>
    </lineage>
</organism>
<name>A0AAT9JAE9_9VIRU</name>
<reference evidence="1" key="1">
    <citation type="journal article" date="2024" name="Environ. Microbiol. Rep.">
        <title>Hiding in plain sight: The discovery of complete genomes of 11 hypothetical spindle-shaped viruses that putatively infect mesophilic ammonia-oxidizing archaea.</title>
        <authorList>
            <person name="Ni Y."/>
            <person name="Xu T."/>
            <person name="Yan S."/>
            <person name="Chen L."/>
            <person name="Wang Y."/>
        </authorList>
    </citation>
    <scope>NUCLEOTIDE SEQUENCE</scope>
    <source>
        <strain evidence="1">NYM1</strain>
    </source>
</reference>
<protein>
    <submittedName>
        <fullName evidence="1">ORF18</fullName>
    </submittedName>
</protein>
<reference evidence="1" key="2">
    <citation type="submission" date="2024-03" db="EMBL/GenBank/DDBJ databases">
        <authorList>
            <person name="Ni Y."/>
            <person name="Xu T."/>
            <person name="Yan S."/>
            <person name="Chen L."/>
            <person name="Wang Y."/>
        </authorList>
    </citation>
    <scope>NUCLEOTIDE SEQUENCE</scope>
    <source>
        <strain evidence="1">NYM1</strain>
    </source>
</reference>